<name>A0ABQ4MD37_9BACL</name>
<dbReference type="Proteomes" id="UP000679992">
    <property type="component" value="Unassembled WGS sequence"/>
</dbReference>
<sequence>MSVKEQVLEAMKAAGKPVSAGEVEQLSGLDRKEVDKAFKELKKEEAITSPIRCKWEPSVK</sequence>
<dbReference type="InterPro" id="IPR036388">
    <property type="entry name" value="WH-like_DNA-bd_sf"/>
</dbReference>
<accession>A0ABQ4MD37</accession>
<protein>
    <recommendedName>
        <fullName evidence="3">Transcriptional regulator</fullName>
    </recommendedName>
</protein>
<dbReference type="InterPro" id="IPR036390">
    <property type="entry name" value="WH_DNA-bd_sf"/>
</dbReference>
<dbReference type="SUPFAM" id="SSF46785">
    <property type="entry name" value="Winged helix' DNA-binding domain"/>
    <property type="match status" value="1"/>
</dbReference>
<dbReference type="EMBL" id="BOSL01000008">
    <property type="protein sequence ID" value="GIP53887.1"/>
    <property type="molecule type" value="Genomic_DNA"/>
</dbReference>
<keyword evidence="2" id="KW-1185">Reference proteome</keyword>
<comment type="caution">
    <text evidence="1">The sequence shown here is derived from an EMBL/GenBank/DDBJ whole genome shotgun (WGS) entry which is preliminary data.</text>
</comment>
<proteinExistence type="predicted"/>
<organism evidence="1 2">
    <name type="scientific">Paenibacillus vini</name>
    <dbReference type="NCBI Taxonomy" id="1476024"/>
    <lineage>
        <taxon>Bacteria</taxon>
        <taxon>Bacillati</taxon>
        <taxon>Bacillota</taxon>
        <taxon>Bacilli</taxon>
        <taxon>Bacillales</taxon>
        <taxon>Paenibacillaceae</taxon>
        <taxon>Paenibacillus</taxon>
    </lineage>
</organism>
<reference evidence="1 2" key="1">
    <citation type="submission" date="2021-03" db="EMBL/GenBank/DDBJ databases">
        <title>Antimicrobial resistance genes in bacteria isolated from Japanese honey, and their potential for conferring macrolide and lincosamide resistance in the American foulbrood pathogen Paenibacillus larvae.</title>
        <authorList>
            <person name="Okamoto M."/>
            <person name="Kumagai M."/>
            <person name="Kanamori H."/>
            <person name="Takamatsu D."/>
        </authorList>
    </citation>
    <scope>NUCLEOTIDE SEQUENCE [LARGE SCALE GENOMIC DNA]</scope>
    <source>
        <strain evidence="1 2">J42TS3</strain>
    </source>
</reference>
<gene>
    <name evidence="1" type="ORF">J42TS3_29220</name>
</gene>
<evidence type="ECO:0000313" key="2">
    <source>
        <dbReference type="Proteomes" id="UP000679992"/>
    </source>
</evidence>
<dbReference type="RefSeq" id="WP_211020371.1">
    <property type="nucleotide sequence ID" value="NZ_BOSL01000008.1"/>
</dbReference>
<evidence type="ECO:0000313" key="1">
    <source>
        <dbReference type="EMBL" id="GIP53887.1"/>
    </source>
</evidence>
<dbReference type="Gene3D" id="1.10.10.10">
    <property type="entry name" value="Winged helix-like DNA-binding domain superfamily/Winged helix DNA-binding domain"/>
    <property type="match status" value="1"/>
</dbReference>
<evidence type="ECO:0008006" key="3">
    <source>
        <dbReference type="Google" id="ProtNLM"/>
    </source>
</evidence>